<accession>A0A6C0DZL2</accession>
<protein>
    <submittedName>
        <fullName evidence="1">Uncharacterized protein</fullName>
    </submittedName>
</protein>
<dbReference type="EMBL" id="MN739709">
    <property type="protein sequence ID" value="QHT22326.1"/>
    <property type="molecule type" value="Genomic_DNA"/>
</dbReference>
<reference evidence="1" key="1">
    <citation type="journal article" date="2020" name="Nature">
        <title>Giant virus diversity and host interactions through global metagenomics.</title>
        <authorList>
            <person name="Schulz F."/>
            <person name="Roux S."/>
            <person name="Paez-Espino D."/>
            <person name="Jungbluth S."/>
            <person name="Walsh D.A."/>
            <person name="Denef V.J."/>
            <person name="McMahon K.D."/>
            <person name="Konstantinidis K.T."/>
            <person name="Eloe-Fadrosh E.A."/>
            <person name="Kyrpides N.C."/>
            <person name="Woyke T."/>
        </authorList>
    </citation>
    <scope>NUCLEOTIDE SEQUENCE</scope>
    <source>
        <strain evidence="1">GVMAG-M-3300023179-111</strain>
    </source>
</reference>
<organism evidence="1">
    <name type="scientific">viral metagenome</name>
    <dbReference type="NCBI Taxonomy" id="1070528"/>
    <lineage>
        <taxon>unclassified sequences</taxon>
        <taxon>metagenomes</taxon>
        <taxon>organismal metagenomes</taxon>
    </lineage>
</organism>
<sequence>MVRLSDIKHKSTINSIKYYNITSIELSKFKTIDELRKYIKKLSTEKRKIKQKIKHMFDTYDILTKRIIKNSITFDSKHFNLNMLINEVQEDDYYSYIKDLVDFYGYDIITKKHIKEHCISENIVYDKDRINLAINKIFKKK</sequence>
<name>A0A6C0DZL2_9ZZZZ</name>
<evidence type="ECO:0000313" key="1">
    <source>
        <dbReference type="EMBL" id="QHT22326.1"/>
    </source>
</evidence>
<proteinExistence type="predicted"/>
<dbReference type="AlphaFoldDB" id="A0A6C0DZL2"/>